<feature type="transmembrane region" description="Helical" evidence="5">
    <location>
        <begin position="222"/>
        <end position="243"/>
    </location>
</feature>
<feature type="transmembrane region" description="Helical" evidence="5">
    <location>
        <begin position="176"/>
        <end position="192"/>
    </location>
</feature>
<accession>A0A6I2GFP9</accession>
<dbReference type="PANTHER" id="PTHR37422:SF17">
    <property type="entry name" value="O-ANTIGEN LIGASE"/>
    <property type="match status" value="1"/>
</dbReference>
<feature type="domain" description="O-antigen ligase-related" evidence="6">
    <location>
        <begin position="182"/>
        <end position="324"/>
    </location>
</feature>
<keyword evidence="3 5" id="KW-1133">Transmembrane helix</keyword>
<feature type="transmembrane region" description="Helical" evidence="5">
    <location>
        <begin position="111"/>
        <end position="132"/>
    </location>
</feature>
<evidence type="ECO:0000256" key="5">
    <source>
        <dbReference type="SAM" id="Phobius"/>
    </source>
</evidence>
<keyword evidence="8" id="KW-1185">Reference proteome</keyword>
<comment type="subcellular location">
    <subcellularLocation>
        <location evidence="1">Membrane</location>
        <topology evidence="1">Multi-pass membrane protein</topology>
    </subcellularLocation>
</comment>
<dbReference type="InterPro" id="IPR007016">
    <property type="entry name" value="O-antigen_ligase-rel_domated"/>
</dbReference>
<feature type="transmembrane region" description="Helical" evidence="5">
    <location>
        <begin position="198"/>
        <end position="215"/>
    </location>
</feature>
<feature type="transmembrane region" description="Helical" evidence="5">
    <location>
        <begin position="12"/>
        <end position="30"/>
    </location>
</feature>
<keyword evidence="2 5" id="KW-0812">Transmembrane</keyword>
<dbReference type="GO" id="GO:0016020">
    <property type="term" value="C:membrane"/>
    <property type="evidence" value="ECO:0007669"/>
    <property type="project" value="UniProtKB-SubCell"/>
</dbReference>
<evidence type="ECO:0000256" key="2">
    <source>
        <dbReference type="ARBA" id="ARBA00022692"/>
    </source>
</evidence>
<feature type="transmembrane region" description="Helical" evidence="5">
    <location>
        <begin position="343"/>
        <end position="359"/>
    </location>
</feature>
<reference evidence="7 8" key="1">
    <citation type="submission" date="2019-11" db="EMBL/GenBank/DDBJ databases">
        <title>Characterisation of Fundicoccus ignavus gen. nov. sp. nov., a novel genus of the family Aerococcaceae isolated from bulk tank milk.</title>
        <authorList>
            <person name="Siebert A."/>
            <person name="Huptas C."/>
            <person name="Wenning M."/>
            <person name="Scherer S."/>
            <person name="Doll E.V."/>
        </authorList>
    </citation>
    <scope>NUCLEOTIDE SEQUENCE [LARGE SCALE GENOMIC DNA]</scope>
    <source>
        <strain evidence="7 8">WS4759</strain>
    </source>
</reference>
<dbReference type="InterPro" id="IPR051533">
    <property type="entry name" value="WaaL-like"/>
</dbReference>
<dbReference type="RefSeq" id="WP_153863046.1">
    <property type="nucleotide sequence ID" value="NZ_WJQS01000001.1"/>
</dbReference>
<gene>
    <name evidence="7" type="ORF">GIY09_01760</name>
</gene>
<comment type="caution">
    <text evidence="7">The sequence shown here is derived from an EMBL/GenBank/DDBJ whole genome shotgun (WGS) entry which is preliminary data.</text>
</comment>
<proteinExistence type="predicted"/>
<feature type="transmembrane region" description="Helical" evidence="5">
    <location>
        <begin position="36"/>
        <end position="55"/>
    </location>
</feature>
<dbReference type="Pfam" id="PF04932">
    <property type="entry name" value="Wzy_C"/>
    <property type="match status" value="1"/>
</dbReference>
<feature type="transmembrane region" description="Helical" evidence="5">
    <location>
        <begin position="152"/>
        <end position="169"/>
    </location>
</feature>
<protein>
    <recommendedName>
        <fullName evidence="6">O-antigen ligase-related domain-containing protein</fullName>
    </recommendedName>
</protein>
<dbReference type="AlphaFoldDB" id="A0A6I2GFP9"/>
<feature type="transmembrane region" description="Helical" evidence="5">
    <location>
        <begin position="307"/>
        <end position="331"/>
    </location>
</feature>
<evidence type="ECO:0000256" key="1">
    <source>
        <dbReference type="ARBA" id="ARBA00004141"/>
    </source>
</evidence>
<dbReference type="Proteomes" id="UP000430975">
    <property type="component" value="Unassembled WGS sequence"/>
</dbReference>
<dbReference type="EMBL" id="WJQS01000001">
    <property type="protein sequence ID" value="MRI84622.1"/>
    <property type="molecule type" value="Genomic_DNA"/>
</dbReference>
<dbReference type="PANTHER" id="PTHR37422">
    <property type="entry name" value="TEICHURONIC ACID BIOSYNTHESIS PROTEIN TUAE"/>
    <property type="match status" value="1"/>
</dbReference>
<feature type="transmembrane region" description="Helical" evidence="5">
    <location>
        <begin position="86"/>
        <end position="104"/>
    </location>
</feature>
<evidence type="ECO:0000313" key="7">
    <source>
        <dbReference type="EMBL" id="MRI84622.1"/>
    </source>
</evidence>
<evidence type="ECO:0000313" key="8">
    <source>
        <dbReference type="Proteomes" id="UP000430975"/>
    </source>
</evidence>
<evidence type="ECO:0000259" key="6">
    <source>
        <dbReference type="Pfam" id="PF04932"/>
    </source>
</evidence>
<evidence type="ECO:0000256" key="4">
    <source>
        <dbReference type="ARBA" id="ARBA00023136"/>
    </source>
</evidence>
<name>A0A6I2GFP9_9LACT</name>
<sequence length="397" mass="46203">MKKISLTNGPVLILMLYLLLFFLLGIDGLPITHLPITFSFIVIVSLLVFLYMYFLNIQTSQLLVLFPFILFNFLYVVRFTGEPLKILYQIFYVVLLYILMNIEWKKKQLKLVSVLVIPMIFFCLYLAINYQNEYILVTNIPFYNGNPNPNTVGAYGFLLSYFPAIYLTHRSRKIKIMGYSFFTLITVCILWFSSARALLVAFMVTFGVIVIWNFIIKNRTIYNLFFAIILVICFSFIVIYPNLDSILPNFNSWDSLMIRFTGKRLLSGRNTLWKFALQLISEKPFWGHGSGAKLSDYFSSQLEAHNLYINIAFQVGIIGILTFVVGLWMLWNQFWENYKSPRVKISAGYFVGIIIYQMFEITILQSGFERGVLPWIIFGMGLSFSKINEPDNDKYTL</sequence>
<organism evidence="7 8">
    <name type="scientific">Fundicoccus ignavus</name>
    <dbReference type="NCBI Taxonomy" id="2664442"/>
    <lineage>
        <taxon>Bacteria</taxon>
        <taxon>Bacillati</taxon>
        <taxon>Bacillota</taxon>
        <taxon>Bacilli</taxon>
        <taxon>Lactobacillales</taxon>
        <taxon>Aerococcaceae</taxon>
        <taxon>Fundicoccus</taxon>
    </lineage>
</organism>
<evidence type="ECO:0000256" key="3">
    <source>
        <dbReference type="ARBA" id="ARBA00022989"/>
    </source>
</evidence>
<keyword evidence="4 5" id="KW-0472">Membrane</keyword>
<feature type="transmembrane region" description="Helical" evidence="5">
    <location>
        <begin position="62"/>
        <end position="80"/>
    </location>
</feature>